<name>A0A0G0T608_9BACT</name>
<organism evidence="3 4">
    <name type="scientific">Candidatus Roizmanbacteria bacterium GW2011_GWB1_40_7</name>
    <dbReference type="NCBI Taxonomy" id="1618482"/>
    <lineage>
        <taxon>Bacteria</taxon>
        <taxon>Candidatus Roizmaniibacteriota</taxon>
    </lineage>
</organism>
<keyword evidence="1" id="KW-0812">Transmembrane</keyword>
<gene>
    <name evidence="3" type="ORF">UU14_C0005G0007</name>
</gene>
<reference evidence="3 4" key="1">
    <citation type="journal article" date="2015" name="Nature">
        <title>rRNA introns, odd ribosomes, and small enigmatic genomes across a large radiation of phyla.</title>
        <authorList>
            <person name="Brown C.T."/>
            <person name="Hug L.A."/>
            <person name="Thomas B.C."/>
            <person name="Sharon I."/>
            <person name="Castelle C.J."/>
            <person name="Singh A."/>
            <person name="Wilkins M.J."/>
            <person name="Williams K.H."/>
            <person name="Banfield J.F."/>
        </authorList>
    </citation>
    <scope>NUCLEOTIDE SEQUENCE [LARGE SCALE GENOMIC DNA]</scope>
</reference>
<dbReference type="EMBL" id="LBZM01000005">
    <property type="protein sequence ID" value="KKR72439.1"/>
    <property type="molecule type" value="Genomic_DNA"/>
</dbReference>
<evidence type="ECO:0000313" key="4">
    <source>
        <dbReference type="Proteomes" id="UP000034664"/>
    </source>
</evidence>
<evidence type="ECO:0000313" key="3">
    <source>
        <dbReference type="EMBL" id="KKR72439.1"/>
    </source>
</evidence>
<dbReference type="AlphaFoldDB" id="A0A0G0T608"/>
<feature type="domain" description="DUF3566" evidence="2">
    <location>
        <begin position="4"/>
        <end position="110"/>
    </location>
</feature>
<keyword evidence="1" id="KW-0472">Membrane</keyword>
<comment type="caution">
    <text evidence="3">The sequence shown here is derived from an EMBL/GenBank/DDBJ whole genome shotgun (WGS) entry which is preliminary data.</text>
</comment>
<dbReference type="Proteomes" id="UP000034664">
    <property type="component" value="Unassembled WGS sequence"/>
</dbReference>
<feature type="transmembrane region" description="Helical" evidence="1">
    <location>
        <begin position="21"/>
        <end position="44"/>
    </location>
</feature>
<sequence>MKSKRVAVQHIDPFSTAKAGAVVFPVCGSIGLTVLYINFLVVYFTTTYPIAPDGAGFGHEQILTPWNEINFFNLFLGFILLGIAGYFIGFVGAFVYNGMGRFTGGVKLWIREIED</sequence>
<dbReference type="Pfam" id="PF12089">
    <property type="entry name" value="DUF3566"/>
    <property type="match status" value="1"/>
</dbReference>
<evidence type="ECO:0000259" key="2">
    <source>
        <dbReference type="Pfam" id="PF12089"/>
    </source>
</evidence>
<protein>
    <recommendedName>
        <fullName evidence="2">DUF3566 domain-containing protein</fullName>
    </recommendedName>
</protein>
<proteinExistence type="predicted"/>
<dbReference type="InterPro" id="IPR021949">
    <property type="entry name" value="DUF3566_TM"/>
</dbReference>
<evidence type="ECO:0000256" key="1">
    <source>
        <dbReference type="SAM" id="Phobius"/>
    </source>
</evidence>
<accession>A0A0G0T608</accession>
<feature type="transmembrane region" description="Helical" evidence="1">
    <location>
        <begin position="74"/>
        <end position="96"/>
    </location>
</feature>
<keyword evidence="1" id="KW-1133">Transmembrane helix</keyword>